<dbReference type="GO" id="GO:0008270">
    <property type="term" value="F:zinc ion binding"/>
    <property type="evidence" value="ECO:0007669"/>
    <property type="project" value="InterPro"/>
</dbReference>
<keyword evidence="4" id="KW-1185">Reference proteome</keyword>
<dbReference type="Pfam" id="PF12874">
    <property type="entry name" value="zf-met"/>
    <property type="match status" value="2"/>
</dbReference>
<dbReference type="AlphaFoldDB" id="A0AAD4S9T7"/>
<evidence type="ECO:0000313" key="3">
    <source>
        <dbReference type="EMBL" id="KAI3875102.1"/>
    </source>
</evidence>
<dbReference type="EMBL" id="JAJJMB010012638">
    <property type="protein sequence ID" value="KAI3875102.1"/>
    <property type="molecule type" value="Genomic_DNA"/>
</dbReference>
<dbReference type="InterPro" id="IPR003604">
    <property type="entry name" value="Matrin/U1-like-C_Znf_C2H2"/>
</dbReference>
<comment type="caution">
    <text evidence="3">The sequence shown here is derived from an EMBL/GenBank/DDBJ whole genome shotgun (WGS) entry which is preliminary data.</text>
</comment>
<dbReference type="Proteomes" id="UP001202328">
    <property type="component" value="Unassembled WGS sequence"/>
</dbReference>
<dbReference type="InterPro" id="IPR013087">
    <property type="entry name" value="Znf_C2H2_type"/>
</dbReference>
<organism evidence="3 4">
    <name type="scientific">Papaver atlanticum</name>
    <dbReference type="NCBI Taxonomy" id="357466"/>
    <lineage>
        <taxon>Eukaryota</taxon>
        <taxon>Viridiplantae</taxon>
        <taxon>Streptophyta</taxon>
        <taxon>Embryophyta</taxon>
        <taxon>Tracheophyta</taxon>
        <taxon>Spermatophyta</taxon>
        <taxon>Magnoliopsida</taxon>
        <taxon>Ranunculales</taxon>
        <taxon>Papaveraceae</taxon>
        <taxon>Papaveroideae</taxon>
        <taxon>Papaver</taxon>
    </lineage>
</organism>
<feature type="domain" description="U1-type" evidence="2">
    <location>
        <begin position="175"/>
        <end position="209"/>
    </location>
</feature>
<evidence type="ECO:0000256" key="1">
    <source>
        <dbReference type="SAM" id="MobiDB-lite"/>
    </source>
</evidence>
<evidence type="ECO:0000313" key="4">
    <source>
        <dbReference type="Proteomes" id="UP001202328"/>
    </source>
</evidence>
<dbReference type="SMART" id="SM00451">
    <property type="entry name" value="ZnF_U1"/>
    <property type="match status" value="2"/>
</dbReference>
<gene>
    <name evidence="3" type="ORF">MKW98_019675</name>
</gene>
<dbReference type="PANTHER" id="PTHR47487:SF8">
    <property type="entry name" value="OS08G0270900 PROTEIN"/>
    <property type="match status" value="1"/>
</dbReference>
<evidence type="ECO:0000259" key="2">
    <source>
        <dbReference type="SMART" id="SM00451"/>
    </source>
</evidence>
<dbReference type="SUPFAM" id="SSF57667">
    <property type="entry name" value="beta-beta-alpha zinc fingers"/>
    <property type="match status" value="2"/>
</dbReference>
<dbReference type="PANTHER" id="PTHR47487">
    <property type="entry name" value="OS06G0651300 PROTEIN-RELATED"/>
    <property type="match status" value="1"/>
</dbReference>
<protein>
    <recommendedName>
        <fullName evidence="2">U1-type domain-containing protein</fullName>
    </recommendedName>
</protein>
<dbReference type="InterPro" id="IPR036236">
    <property type="entry name" value="Znf_C2H2_sf"/>
</dbReference>
<reference evidence="3" key="1">
    <citation type="submission" date="2022-04" db="EMBL/GenBank/DDBJ databases">
        <title>A functionally conserved STORR gene fusion in Papaver species that diverged 16.8 million years ago.</title>
        <authorList>
            <person name="Catania T."/>
        </authorList>
    </citation>
    <scope>NUCLEOTIDE SEQUENCE</scope>
    <source>
        <strain evidence="3">S-188037</strain>
    </source>
</reference>
<sequence length="216" mass="24672">MVQMYNERMRSGNVMSVEIALQREAEYKKRIQNLQKPSCYDSPKILMSDQGVPSKVAPEESQQKFSLQYEACSQDMLIDLFQEPSTPIQGSSPLAGMKRKTPEKFTCSSPQPEQQSYVPQTVNIWCEVCQIPCTSVFNFKQHCEGRKHKSKVEVEELMQKNKLEHLTICEDKKDSGTMWCDICSVPCTDGSVYRQHCDGKKHTACLKAFNKAMRGK</sequence>
<dbReference type="Gene3D" id="3.30.160.60">
    <property type="entry name" value="Classic Zinc Finger"/>
    <property type="match status" value="2"/>
</dbReference>
<name>A0AAD4S9T7_9MAGN</name>
<feature type="region of interest" description="Disordered" evidence="1">
    <location>
        <begin position="90"/>
        <end position="111"/>
    </location>
</feature>
<accession>A0AAD4S9T7</accession>
<proteinExistence type="predicted"/>
<dbReference type="GO" id="GO:0003676">
    <property type="term" value="F:nucleic acid binding"/>
    <property type="evidence" value="ECO:0007669"/>
    <property type="project" value="InterPro"/>
</dbReference>
<feature type="domain" description="U1-type" evidence="2">
    <location>
        <begin position="121"/>
        <end position="155"/>
    </location>
</feature>